<organism evidence="2">
    <name type="scientific">uncultured Lysobacter sp</name>
    <dbReference type="NCBI Taxonomy" id="271060"/>
    <lineage>
        <taxon>Bacteria</taxon>
        <taxon>Pseudomonadati</taxon>
        <taxon>Pseudomonadota</taxon>
        <taxon>Gammaproteobacteria</taxon>
        <taxon>Lysobacterales</taxon>
        <taxon>Lysobacteraceae</taxon>
        <taxon>Lysobacter</taxon>
        <taxon>environmental samples</taxon>
    </lineage>
</organism>
<dbReference type="AlphaFoldDB" id="A0A6J4MBP8"/>
<proteinExistence type="predicted"/>
<evidence type="ECO:0000313" key="2">
    <source>
        <dbReference type="EMBL" id="CAA9353618.1"/>
    </source>
</evidence>
<feature type="non-terminal residue" evidence="2">
    <location>
        <position position="1"/>
    </location>
</feature>
<name>A0A6J4MBP8_9GAMM</name>
<reference evidence="2" key="1">
    <citation type="submission" date="2020-02" db="EMBL/GenBank/DDBJ databases">
        <authorList>
            <person name="Meier V. D."/>
        </authorList>
    </citation>
    <scope>NUCLEOTIDE SEQUENCE</scope>
    <source>
        <strain evidence="2">AVDCRST_MAG71</strain>
    </source>
</reference>
<feature type="non-terminal residue" evidence="2">
    <location>
        <position position="98"/>
    </location>
</feature>
<evidence type="ECO:0000256" key="1">
    <source>
        <dbReference type="SAM" id="MobiDB-lite"/>
    </source>
</evidence>
<dbReference type="EMBL" id="CADCUA010000692">
    <property type="protein sequence ID" value="CAA9353618.1"/>
    <property type="molecule type" value="Genomic_DNA"/>
</dbReference>
<feature type="region of interest" description="Disordered" evidence="1">
    <location>
        <begin position="36"/>
        <end position="98"/>
    </location>
</feature>
<feature type="compositionally biased region" description="Basic residues" evidence="1">
    <location>
        <begin position="40"/>
        <end position="63"/>
    </location>
</feature>
<protein>
    <submittedName>
        <fullName evidence="2">Uncharacterized protein</fullName>
    </submittedName>
</protein>
<gene>
    <name evidence="2" type="ORF">AVDCRST_MAG71-2898</name>
</gene>
<accession>A0A6J4MBP8</accession>
<sequence>APSHPCPRCRAAGRMRHGRWCGRRSHRGAHRCGGAFAHRSERRRHRRIPRGRSTAHRAHHPASRRGALPHRPERRRPAGLQPRRRTDFAGVLQAVRVV</sequence>